<evidence type="ECO:0000256" key="8">
    <source>
        <dbReference type="ARBA" id="ARBA00023125"/>
    </source>
</evidence>
<name>A0A840SG26_9SPIR</name>
<gene>
    <name evidence="9" type="primary">recF</name>
    <name evidence="12" type="ORF">HNP77_001235</name>
</gene>
<evidence type="ECO:0000256" key="1">
    <source>
        <dbReference type="ARBA" id="ARBA00004496"/>
    </source>
</evidence>
<dbReference type="RefSeq" id="WP_184652306.1">
    <property type="nucleotide sequence ID" value="NZ_JACHFR010000002.1"/>
</dbReference>
<dbReference type="InterPro" id="IPR001238">
    <property type="entry name" value="DNA-binding_RecF"/>
</dbReference>
<evidence type="ECO:0000256" key="9">
    <source>
        <dbReference type="HAMAP-Rule" id="MF_00365"/>
    </source>
</evidence>
<comment type="subcellular location">
    <subcellularLocation>
        <location evidence="1 9 10">Cytoplasm</location>
    </subcellularLocation>
</comment>
<evidence type="ECO:0000313" key="13">
    <source>
        <dbReference type="Proteomes" id="UP000578697"/>
    </source>
</evidence>
<dbReference type="HAMAP" id="MF_00365">
    <property type="entry name" value="RecF"/>
    <property type="match status" value="1"/>
</dbReference>
<dbReference type="GO" id="GO:0005737">
    <property type="term" value="C:cytoplasm"/>
    <property type="evidence" value="ECO:0007669"/>
    <property type="project" value="UniProtKB-SubCell"/>
</dbReference>
<dbReference type="Gene3D" id="1.20.1050.90">
    <property type="entry name" value="RecF/RecN/SMC, N-terminal domain"/>
    <property type="match status" value="1"/>
</dbReference>
<dbReference type="GO" id="GO:0009432">
    <property type="term" value="P:SOS response"/>
    <property type="evidence" value="ECO:0007669"/>
    <property type="project" value="UniProtKB-UniRule"/>
</dbReference>
<keyword evidence="7 9" id="KW-0067">ATP-binding</keyword>
<keyword evidence="9 10" id="KW-0227">DNA damage</keyword>
<evidence type="ECO:0000256" key="6">
    <source>
        <dbReference type="ARBA" id="ARBA00022741"/>
    </source>
</evidence>
<evidence type="ECO:0000256" key="5">
    <source>
        <dbReference type="ARBA" id="ARBA00022705"/>
    </source>
</evidence>
<dbReference type="PANTHER" id="PTHR32182:SF0">
    <property type="entry name" value="DNA REPLICATION AND REPAIR PROTEIN RECF"/>
    <property type="match status" value="1"/>
</dbReference>
<dbReference type="InterPro" id="IPR003395">
    <property type="entry name" value="RecF/RecN/SMC_N"/>
</dbReference>
<dbReference type="PROSITE" id="PS00618">
    <property type="entry name" value="RECF_2"/>
    <property type="match status" value="1"/>
</dbReference>
<evidence type="ECO:0000256" key="7">
    <source>
        <dbReference type="ARBA" id="ARBA00022840"/>
    </source>
</evidence>
<evidence type="ECO:0000259" key="11">
    <source>
        <dbReference type="Pfam" id="PF02463"/>
    </source>
</evidence>
<comment type="caution">
    <text evidence="12">The sequence shown here is derived from an EMBL/GenBank/DDBJ whole genome shotgun (WGS) entry which is preliminary data.</text>
</comment>
<dbReference type="InterPro" id="IPR027417">
    <property type="entry name" value="P-loop_NTPase"/>
</dbReference>
<keyword evidence="9 10" id="KW-0742">SOS response</keyword>
<feature type="binding site" evidence="9">
    <location>
        <begin position="30"/>
        <end position="37"/>
    </location>
    <ligand>
        <name>ATP</name>
        <dbReference type="ChEBI" id="CHEBI:30616"/>
    </ligand>
</feature>
<comment type="similarity">
    <text evidence="2 9 10">Belongs to the RecF family.</text>
</comment>
<dbReference type="InterPro" id="IPR018078">
    <property type="entry name" value="DNA-binding_RecF_CS"/>
</dbReference>
<dbReference type="EMBL" id="JACHFR010000002">
    <property type="protein sequence ID" value="MBB5218866.1"/>
    <property type="molecule type" value="Genomic_DNA"/>
</dbReference>
<evidence type="ECO:0000256" key="10">
    <source>
        <dbReference type="RuleBase" id="RU000578"/>
    </source>
</evidence>
<evidence type="ECO:0000256" key="4">
    <source>
        <dbReference type="ARBA" id="ARBA00022490"/>
    </source>
</evidence>
<organism evidence="12 13">
    <name type="scientific">Treponema rectale</name>
    <dbReference type="NCBI Taxonomy" id="744512"/>
    <lineage>
        <taxon>Bacteria</taxon>
        <taxon>Pseudomonadati</taxon>
        <taxon>Spirochaetota</taxon>
        <taxon>Spirochaetia</taxon>
        <taxon>Spirochaetales</taxon>
        <taxon>Treponemataceae</taxon>
        <taxon>Treponema</taxon>
    </lineage>
</organism>
<sequence>MPFLSLSPVNFRNLVNQSIDLSSKEVFFVGKNGQGKSNLLEALYYSSYGSSFRTRMDGELIKDGENALRLRSMYREENGTTHTTSITLENNKKRIEKDGKMLHDRKDLVNTMPCVLYNHDDLDFVIGSPERKRFFIDQSLSMYDLMYIDVSRRYKKVLKERNLSLKEKKYELLDVYDMQLVQYGMEMQNKRKLAIFKFNQIFPKLYEDITGIDGVHIVYSPSWNMKDSSLESANDVLNQVRSKIEVEKVMCTTMSGPHRDRIIFVRNRESFIPTASTGQRRLVALILRTAQAVFYNQATGKKPVLLMDDVLLELDPDKRQKVTALLPEYDQLFCTFLNGEPYERYKKSTSKIYKITNGQWTES</sequence>
<evidence type="ECO:0000256" key="3">
    <source>
        <dbReference type="ARBA" id="ARBA00020170"/>
    </source>
</evidence>
<dbReference type="SUPFAM" id="SSF52540">
    <property type="entry name" value="P-loop containing nucleoside triphosphate hydrolases"/>
    <property type="match status" value="1"/>
</dbReference>
<reference evidence="12 13" key="1">
    <citation type="submission" date="2020-08" db="EMBL/GenBank/DDBJ databases">
        <title>Genomic Encyclopedia of Type Strains, Phase IV (KMG-IV): sequencing the most valuable type-strain genomes for metagenomic binning, comparative biology and taxonomic classification.</title>
        <authorList>
            <person name="Goeker M."/>
        </authorList>
    </citation>
    <scope>NUCLEOTIDE SEQUENCE [LARGE SCALE GENOMIC DNA]</scope>
    <source>
        <strain evidence="12 13">DSM 103679</strain>
    </source>
</reference>
<dbReference type="Gene3D" id="3.40.50.300">
    <property type="entry name" value="P-loop containing nucleotide triphosphate hydrolases"/>
    <property type="match status" value="1"/>
</dbReference>
<dbReference type="GO" id="GO:0000731">
    <property type="term" value="P:DNA synthesis involved in DNA repair"/>
    <property type="evidence" value="ECO:0007669"/>
    <property type="project" value="TreeGrafter"/>
</dbReference>
<keyword evidence="6 9" id="KW-0547">Nucleotide-binding</keyword>
<comment type="function">
    <text evidence="9 10">The RecF protein is involved in DNA metabolism; it is required for DNA replication and normal SOS inducibility. RecF binds preferentially to single-stranded, linear DNA. It also seems to bind ATP.</text>
</comment>
<dbReference type="GO" id="GO:0006302">
    <property type="term" value="P:double-strand break repair"/>
    <property type="evidence" value="ECO:0007669"/>
    <property type="project" value="TreeGrafter"/>
</dbReference>
<keyword evidence="5 9" id="KW-0235">DNA replication</keyword>
<protein>
    <recommendedName>
        <fullName evidence="3 9">DNA replication and repair protein RecF</fullName>
    </recommendedName>
</protein>
<evidence type="ECO:0000256" key="2">
    <source>
        <dbReference type="ARBA" id="ARBA00008016"/>
    </source>
</evidence>
<keyword evidence="8 9" id="KW-0238">DNA-binding</keyword>
<dbReference type="InterPro" id="IPR042174">
    <property type="entry name" value="RecF_2"/>
</dbReference>
<dbReference type="GO" id="GO:0006260">
    <property type="term" value="P:DNA replication"/>
    <property type="evidence" value="ECO:0007669"/>
    <property type="project" value="UniProtKB-UniRule"/>
</dbReference>
<keyword evidence="9 10" id="KW-0234">DNA repair</keyword>
<dbReference type="NCBIfam" id="TIGR00611">
    <property type="entry name" value="recf"/>
    <property type="match status" value="1"/>
</dbReference>
<proteinExistence type="inferred from homology"/>
<dbReference type="AlphaFoldDB" id="A0A840SG26"/>
<dbReference type="PANTHER" id="PTHR32182">
    <property type="entry name" value="DNA REPLICATION AND REPAIR PROTEIN RECF"/>
    <property type="match status" value="1"/>
</dbReference>
<evidence type="ECO:0000313" key="12">
    <source>
        <dbReference type="EMBL" id="MBB5218866.1"/>
    </source>
</evidence>
<dbReference type="GO" id="GO:0005524">
    <property type="term" value="F:ATP binding"/>
    <property type="evidence" value="ECO:0007669"/>
    <property type="project" value="UniProtKB-UniRule"/>
</dbReference>
<accession>A0A840SG26</accession>
<dbReference type="GO" id="GO:0003697">
    <property type="term" value="F:single-stranded DNA binding"/>
    <property type="evidence" value="ECO:0007669"/>
    <property type="project" value="UniProtKB-UniRule"/>
</dbReference>
<keyword evidence="4 9" id="KW-0963">Cytoplasm</keyword>
<dbReference type="Pfam" id="PF02463">
    <property type="entry name" value="SMC_N"/>
    <property type="match status" value="1"/>
</dbReference>
<keyword evidence="13" id="KW-1185">Reference proteome</keyword>
<feature type="domain" description="RecF/RecN/SMC N-terminal" evidence="11">
    <location>
        <begin position="10"/>
        <end position="357"/>
    </location>
</feature>
<dbReference type="Proteomes" id="UP000578697">
    <property type="component" value="Unassembled WGS sequence"/>
</dbReference>